<keyword evidence="4" id="KW-0863">Zinc-finger</keyword>
<feature type="region of interest" description="Disordered" evidence="7">
    <location>
        <begin position="347"/>
        <end position="366"/>
    </location>
</feature>
<proteinExistence type="predicted"/>
<evidence type="ECO:0000313" key="11">
    <source>
        <dbReference type="Proteomes" id="UP001227230"/>
    </source>
</evidence>
<evidence type="ECO:0000256" key="2">
    <source>
        <dbReference type="ARBA" id="ARBA00022723"/>
    </source>
</evidence>
<dbReference type="InterPro" id="IPR051868">
    <property type="entry name" value="ZN346_ZMAT4"/>
</dbReference>
<reference evidence="10 11" key="1">
    <citation type="journal article" date="2023" name="Hortic Res">
        <title>The complete reference genome for grapevine (Vitis vinifera L.) genetics and breeding.</title>
        <authorList>
            <person name="Shi X."/>
            <person name="Cao S."/>
            <person name="Wang X."/>
            <person name="Huang S."/>
            <person name="Wang Y."/>
            <person name="Liu Z."/>
            <person name="Liu W."/>
            <person name="Leng X."/>
            <person name="Peng Y."/>
            <person name="Wang N."/>
            <person name="Wang Y."/>
            <person name="Ma Z."/>
            <person name="Xu X."/>
            <person name="Zhang F."/>
            <person name="Xue H."/>
            <person name="Zhong H."/>
            <person name="Wang Y."/>
            <person name="Zhang K."/>
            <person name="Velt A."/>
            <person name="Avia K."/>
            <person name="Holtgrawe D."/>
            <person name="Grimplet J."/>
            <person name="Matus J.T."/>
            <person name="Ware D."/>
            <person name="Wu X."/>
            <person name="Wang H."/>
            <person name="Liu C."/>
            <person name="Fang Y."/>
            <person name="Rustenholz C."/>
            <person name="Cheng Z."/>
            <person name="Xiao H."/>
            <person name="Zhou Y."/>
        </authorList>
    </citation>
    <scope>NUCLEOTIDE SEQUENCE [LARGE SCALE GENOMIC DNA]</scope>
    <source>
        <strain evidence="11">cv. Pinot noir / PN40024</strain>
        <tissue evidence="10">Leaf</tissue>
    </source>
</reference>
<dbReference type="SMART" id="SM00451">
    <property type="entry name" value="ZnF_U1"/>
    <property type="match status" value="4"/>
</dbReference>
<dbReference type="PANTHER" id="PTHR46144">
    <property type="entry name" value="ZINC FINGER PROTEIN 385B-LIKE"/>
    <property type="match status" value="1"/>
</dbReference>
<feature type="domain" description="U1-type" evidence="9">
    <location>
        <begin position="127"/>
        <end position="161"/>
    </location>
</feature>
<dbReference type="PANTHER" id="PTHR46144:SF6">
    <property type="entry name" value="C2H2-TYPE DOMAIN-CONTAINING PROTEIN"/>
    <property type="match status" value="1"/>
</dbReference>
<evidence type="ECO:0000256" key="5">
    <source>
        <dbReference type="ARBA" id="ARBA00022833"/>
    </source>
</evidence>
<evidence type="ECO:0000256" key="3">
    <source>
        <dbReference type="ARBA" id="ARBA00022737"/>
    </source>
</evidence>
<evidence type="ECO:0000256" key="6">
    <source>
        <dbReference type="ARBA" id="ARBA00023242"/>
    </source>
</evidence>
<feature type="domain" description="U1-type" evidence="9">
    <location>
        <begin position="279"/>
        <end position="313"/>
    </location>
</feature>
<evidence type="ECO:0000256" key="1">
    <source>
        <dbReference type="ARBA" id="ARBA00004123"/>
    </source>
</evidence>
<dbReference type="InterPro" id="IPR013087">
    <property type="entry name" value="Znf_C2H2_type"/>
</dbReference>
<keyword evidence="6" id="KW-0539">Nucleus</keyword>
<dbReference type="SMART" id="SM00355">
    <property type="entry name" value="ZnF_C2H2"/>
    <property type="match status" value="4"/>
</dbReference>
<protein>
    <recommendedName>
        <fullName evidence="12">C2H2-type domain-containing protein</fullName>
    </recommendedName>
</protein>
<comment type="subcellular location">
    <subcellularLocation>
        <location evidence="1">Nucleus</location>
    </subcellularLocation>
</comment>
<feature type="domain" description="U1-type" evidence="9">
    <location>
        <begin position="384"/>
        <end position="418"/>
    </location>
</feature>
<evidence type="ECO:0008006" key="12">
    <source>
        <dbReference type="Google" id="ProtNLM"/>
    </source>
</evidence>
<sequence>MFHPHETSYPNFTYLPHQSHSTIPNISLGPLFSQPVLHPTSIDPYSHSSLYPSIHVVLGGQATRYEDPNAVSQNWVVKNADPITYEPAVKPSNEKAVVSTSLNSLWSNNQPLVNDMTIRIPEQTKVILSLRCEVCNIDCNSKDVLEKHISGKKHNRNLQIHTNQVSTTISTKDSIGMNTGSLVGQIGSISHQRILGSAGAAAGQSLVAKRLKLVEGGAVADSVRTCTICNVACNSQVVFQKHLTGKKHAAQVGLRPQHLVVQPHSNGIWSKAPKKPKFVQSAWCEVCKINCNSSDVFTKHILGKKHLKNLEKLAEPKKDTSTSASTAAQVTTNPIIGPMERLDASKGKSTAAVEPGKRPAQLQTQQKDLDIKKQKIVEGGAAAGAVRACTICNVVCNSQTVFNIHLSGQKHASMVKKLGESTAA</sequence>
<evidence type="ECO:0000259" key="8">
    <source>
        <dbReference type="SMART" id="SM00355"/>
    </source>
</evidence>
<dbReference type="Proteomes" id="UP001227230">
    <property type="component" value="Chromosome 17"/>
</dbReference>
<keyword evidence="3" id="KW-0677">Repeat</keyword>
<keyword evidence="2" id="KW-0479">Metal-binding</keyword>
<organism evidence="10 11">
    <name type="scientific">Vitis vinifera</name>
    <name type="common">Grape</name>
    <dbReference type="NCBI Taxonomy" id="29760"/>
    <lineage>
        <taxon>Eukaryota</taxon>
        <taxon>Viridiplantae</taxon>
        <taxon>Streptophyta</taxon>
        <taxon>Embryophyta</taxon>
        <taxon>Tracheophyta</taxon>
        <taxon>Spermatophyta</taxon>
        <taxon>Magnoliopsida</taxon>
        <taxon>eudicotyledons</taxon>
        <taxon>Gunneridae</taxon>
        <taxon>Pentapetalae</taxon>
        <taxon>rosids</taxon>
        <taxon>Vitales</taxon>
        <taxon>Vitaceae</taxon>
        <taxon>Viteae</taxon>
        <taxon>Vitis</taxon>
    </lineage>
</organism>
<evidence type="ECO:0000256" key="4">
    <source>
        <dbReference type="ARBA" id="ARBA00022771"/>
    </source>
</evidence>
<feature type="domain" description="U1-type" evidence="9">
    <location>
        <begin position="221"/>
        <end position="255"/>
    </location>
</feature>
<dbReference type="SUPFAM" id="SSF57667">
    <property type="entry name" value="beta-beta-alpha zinc fingers"/>
    <property type="match status" value="4"/>
</dbReference>
<keyword evidence="11" id="KW-1185">Reference proteome</keyword>
<feature type="domain" description="C2H2-type" evidence="8">
    <location>
        <begin position="282"/>
        <end position="306"/>
    </location>
</feature>
<keyword evidence="5" id="KW-0862">Zinc</keyword>
<dbReference type="InterPro" id="IPR003604">
    <property type="entry name" value="Matrin/U1-like-C_Znf_C2H2"/>
</dbReference>
<evidence type="ECO:0000259" key="9">
    <source>
        <dbReference type="SMART" id="SM00451"/>
    </source>
</evidence>
<dbReference type="InterPro" id="IPR036236">
    <property type="entry name" value="Znf_C2H2_sf"/>
</dbReference>
<feature type="domain" description="C2H2-type" evidence="8">
    <location>
        <begin position="224"/>
        <end position="248"/>
    </location>
</feature>
<feature type="domain" description="C2H2-type" evidence="8">
    <location>
        <begin position="130"/>
        <end position="154"/>
    </location>
</feature>
<feature type="domain" description="C2H2-type" evidence="8">
    <location>
        <begin position="387"/>
        <end position="411"/>
    </location>
</feature>
<dbReference type="Gene3D" id="3.30.160.60">
    <property type="entry name" value="Classic Zinc Finger"/>
    <property type="match status" value="4"/>
</dbReference>
<dbReference type="EMBL" id="CP126664">
    <property type="protein sequence ID" value="WKA08502.1"/>
    <property type="molecule type" value="Genomic_DNA"/>
</dbReference>
<dbReference type="Pfam" id="PF12874">
    <property type="entry name" value="zf-met"/>
    <property type="match status" value="4"/>
</dbReference>
<accession>A0ABY9DMB5</accession>
<evidence type="ECO:0000313" key="10">
    <source>
        <dbReference type="EMBL" id="WKA08502.1"/>
    </source>
</evidence>
<name>A0ABY9DMB5_VITVI</name>
<evidence type="ECO:0000256" key="7">
    <source>
        <dbReference type="SAM" id="MobiDB-lite"/>
    </source>
</evidence>
<gene>
    <name evidence="10" type="ORF">VitviT2T_026219</name>
</gene>